<dbReference type="Proteomes" id="UP001157502">
    <property type="component" value="Chromosome 5"/>
</dbReference>
<sequence>MSPMGIRLSPLGVAVFCLLGLGVIYHLYAGVISSRIAAFTQKRTVDLRDLLALSVEAAVQGGQEVKRVRETNMLEEKTKGKTKEGASEKLTQGDLNSHRKMYYLIKNTYPFLQVNSEEHDETNNEQGVWNREIPDDILSRVEGVREVPADSITVWIDPLDATQEYTENLLKYVTTMVCVAVNGKPVIGVIHKPFTGKTAWALVGEASNMKPHAIYNMNSPKVIVSRSHAGEVKGFVQKAFGNSSVVLPAGGAGYKVLALLDPIDEEMEKADMYIHITFIKKWDICAGNALLSALGGHMTTLKGQQINYSGDFGNKGGLLASIQLDHQALIDKLTHETLLTNTERLVIHK</sequence>
<name>A0ACC2H956_DALPE</name>
<evidence type="ECO:0000313" key="2">
    <source>
        <dbReference type="Proteomes" id="UP001157502"/>
    </source>
</evidence>
<proteinExistence type="predicted"/>
<comment type="caution">
    <text evidence="1">The sequence shown here is derived from an EMBL/GenBank/DDBJ whole genome shotgun (WGS) entry which is preliminary data.</text>
</comment>
<dbReference type="EMBL" id="CM055732">
    <property type="protein sequence ID" value="KAJ8012312.1"/>
    <property type="molecule type" value="Genomic_DNA"/>
</dbReference>
<evidence type="ECO:0000313" key="1">
    <source>
        <dbReference type="EMBL" id="KAJ8012312.1"/>
    </source>
</evidence>
<accession>A0ACC2H956</accession>
<gene>
    <name evidence="1" type="ORF">DPEC_G00067350</name>
</gene>
<reference evidence="1" key="1">
    <citation type="submission" date="2021-05" db="EMBL/GenBank/DDBJ databases">
        <authorList>
            <person name="Pan Q."/>
            <person name="Jouanno E."/>
            <person name="Zahm M."/>
            <person name="Klopp C."/>
            <person name="Cabau C."/>
            <person name="Louis A."/>
            <person name="Berthelot C."/>
            <person name="Parey E."/>
            <person name="Roest Crollius H."/>
            <person name="Montfort J."/>
            <person name="Robinson-Rechavi M."/>
            <person name="Bouchez O."/>
            <person name="Lampietro C."/>
            <person name="Lopez Roques C."/>
            <person name="Donnadieu C."/>
            <person name="Postlethwait J."/>
            <person name="Bobe J."/>
            <person name="Dillon D."/>
            <person name="Chandos A."/>
            <person name="von Hippel F."/>
            <person name="Guiguen Y."/>
        </authorList>
    </citation>
    <scope>NUCLEOTIDE SEQUENCE</scope>
    <source>
        <strain evidence="1">YG-Jan2019</strain>
    </source>
</reference>
<organism evidence="1 2">
    <name type="scientific">Dallia pectoralis</name>
    <name type="common">Alaska blackfish</name>
    <dbReference type="NCBI Taxonomy" id="75939"/>
    <lineage>
        <taxon>Eukaryota</taxon>
        <taxon>Metazoa</taxon>
        <taxon>Chordata</taxon>
        <taxon>Craniata</taxon>
        <taxon>Vertebrata</taxon>
        <taxon>Euteleostomi</taxon>
        <taxon>Actinopterygii</taxon>
        <taxon>Neopterygii</taxon>
        <taxon>Teleostei</taxon>
        <taxon>Protacanthopterygii</taxon>
        <taxon>Esociformes</taxon>
        <taxon>Umbridae</taxon>
        <taxon>Dallia</taxon>
    </lineage>
</organism>
<protein>
    <submittedName>
        <fullName evidence="1">Uncharacterized protein</fullName>
    </submittedName>
</protein>
<keyword evidence="2" id="KW-1185">Reference proteome</keyword>